<feature type="repeat" description="WD" evidence="6">
    <location>
        <begin position="182"/>
        <end position="205"/>
    </location>
</feature>
<keyword evidence="4" id="KW-0539">Nucleus</keyword>
<dbReference type="InterPro" id="IPR019775">
    <property type="entry name" value="WD40_repeat_CS"/>
</dbReference>
<organism evidence="9">
    <name type="scientific">Melanopsichium pennsylvanicum 4</name>
    <dbReference type="NCBI Taxonomy" id="1398559"/>
    <lineage>
        <taxon>Eukaryota</taxon>
        <taxon>Fungi</taxon>
        <taxon>Dikarya</taxon>
        <taxon>Basidiomycota</taxon>
        <taxon>Ustilaginomycotina</taxon>
        <taxon>Ustilaginomycetes</taxon>
        <taxon>Ustilaginales</taxon>
        <taxon>Ustilaginaceae</taxon>
        <taxon>Melanopsichium</taxon>
    </lineage>
</organism>
<proteinExistence type="inferred from homology"/>
<evidence type="ECO:0000256" key="7">
    <source>
        <dbReference type="SAM" id="MobiDB-lite"/>
    </source>
</evidence>
<dbReference type="SMART" id="SM00320">
    <property type="entry name" value="WD40"/>
    <property type="match status" value="12"/>
</dbReference>
<comment type="subcellular location">
    <subcellularLocation>
        <location evidence="1">Nucleus</location>
        <location evidence="1">Nucleolus</location>
    </subcellularLocation>
</comment>
<dbReference type="PANTHER" id="PTHR19853">
    <property type="entry name" value="WD REPEAT CONTAINING PROTEIN 3 WDR3"/>
    <property type="match status" value="1"/>
</dbReference>
<dbReference type="PRINTS" id="PR00320">
    <property type="entry name" value="GPROTEINBRPT"/>
</dbReference>
<dbReference type="PROSITE" id="PS50294">
    <property type="entry name" value="WD_REPEATS_REGION"/>
    <property type="match status" value="6"/>
</dbReference>
<evidence type="ECO:0000256" key="5">
    <source>
        <dbReference type="ARBA" id="ARBA00038229"/>
    </source>
</evidence>
<feature type="repeat" description="WD" evidence="6">
    <location>
        <begin position="57"/>
        <end position="99"/>
    </location>
</feature>
<dbReference type="Pfam" id="PF25173">
    <property type="entry name" value="Beta-prop_WDR3_1st"/>
    <property type="match status" value="1"/>
</dbReference>
<dbReference type="GO" id="GO:0030515">
    <property type="term" value="F:snoRNA binding"/>
    <property type="evidence" value="ECO:0007669"/>
    <property type="project" value="TreeGrafter"/>
</dbReference>
<evidence type="ECO:0000256" key="1">
    <source>
        <dbReference type="ARBA" id="ARBA00004604"/>
    </source>
</evidence>
<feature type="repeat" description="WD" evidence="6">
    <location>
        <begin position="249"/>
        <end position="274"/>
    </location>
</feature>
<feature type="compositionally biased region" description="Basic and acidic residues" evidence="7">
    <location>
        <begin position="363"/>
        <end position="372"/>
    </location>
</feature>
<comment type="similarity">
    <text evidence="5">Belongs to the WD repeat WDR3/UTP12 family.</text>
</comment>
<dbReference type="PANTHER" id="PTHR19853:SF0">
    <property type="entry name" value="WD REPEAT-CONTAINING PROTEIN 3"/>
    <property type="match status" value="1"/>
</dbReference>
<name>A0A077QRI0_9BASI</name>
<feature type="repeat" description="WD" evidence="6">
    <location>
        <begin position="470"/>
        <end position="511"/>
    </location>
</feature>
<feature type="repeat" description="WD" evidence="6">
    <location>
        <begin position="670"/>
        <end position="711"/>
    </location>
</feature>
<reference evidence="9" key="1">
    <citation type="journal article" date="2014" name="Genome Biol. Evol.">
        <title>Gene Loss Rather Than Gene Gain Is Associated with a Host Jump from Monocots to Dicots in the Smut Fungus Melanopsichium pennsylvanicum.</title>
        <authorList>
            <person name="Sharma R."/>
            <person name="Mishra B."/>
            <person name="Runge F."/>
            <person name="Thines M."/>
        </authorList>
    </citation>
    <scope>NUCLEOTIDE SEQUENCE</scope>
    <source>
        <strain evidence="9">4</strain>
    </source>
</reference>
<dbReference type="InterPro" id="IPR007148">
    <property type="entry name" value="SSU_processome_Utp12"/>
</dbReference>
<dbReference type="SUPFAM" id="SSF50978">
    <property type="entry name" value="WD40 repeat-like"/>
    <property type="match status" value="2"/>
</dbReference>
<feature type="repeat" description="WD" evidence="6">
    <location>
        <begin position="767"/>
        <end position="799"/>
    </location>
</feature>
<evidence type="ECO:0000313" key="9">
    <source>
        <dbReference type="EMBL" id="CDI52085.1"/>
    </source>
</evidence>
<dbReference type="PROSITE" id="PS00678">
    <property type="entry name" value="WD_REPEATS_1"/>
    <property type="match status" value="3"/>
</dbReference>
<keyword evidence="2 6" id="KW-0853">WD repeat</keyword>
<evidence type="ECO:0000256" key="3">
    <source>
        <dbReference type="ARBA" id="ARBA00022737"/>
    </source>
</evidence>
<dbReference type="GO" id="GO:0032040">
    <property type="term" value="C:small-subunit processome"/>
    <property type="evidence" value="ECO:0007669"/>
    <property type="project" value="TreeGrafter"/>
</dbReference>
<dbReference type="InterPro" id="IPR001680">
    <property type="entry name" value="WD40_rpt"/>
</dbReference>
<feature type="domain" description="Small-subunit processome Utp12" evidence="8">
    <location>
        <begin position="938"/>
        <end position="1039"/>
    </location>
</feature>
<feature type="region of interest" description="Disordered" evidence="7">
    <location>
        <begin position="590"/>
        <end position="618"/>
    </location>
</feature>
<evidence type="ECO:0000259" key="8">
    <source>
        <dbReference type="Pfam" id="PF04003"/>
    </source>
</evidence>
<dbReference type="InterPro" id="IPR051570">
    <property type="entry name" value="TBC1_cilium_biogenesis"/>
</dbReference>
<keyword evidence="3" id="KW-0677">Repeat</keyword>
<dbReference type="Gene3D" id="2.130.10.10">
    <property type="entry name" value="YVTN repeat-like/Quinoprotein amine dehydrogenase"/>
    <property type="match status" value="5"/>
</dbReference>
<protein>
    <submittedName>
        <fullName evidence="9">Related to DIP2-Dom34p-interacting protein</fullName>
    </submittedName>
</protein>
<dbReference type="AlphaFoldDB" id="A0A077QRI0"/>
<sequence length="1080" mass="117288">MVRSYLRHEPTSAFGLICSASSNSILDPDTKTAFVPALEDVLVWDVRTGTLLATWHEIGHRSKVTALARSPTESDTFAVGYEDGSIRLWSTQTNSTSVTFNGHKKAVIAITFDFQGLRIASASLDTDIILWDLVAETGLYRLRGHRDAVTAIAFVQRPSASLNLDGPSSSAAVHSQIDTAGYLLSTSKDGLIKLWDLSLQHCVETVVHGSNEIWSLAVSQDVTLTMQVGKSADEDDGETAERDAVADGGALVLTGSADGDMKVWEISAESLLRGLQTVTDNSAPATSEKFVIPKGSIPLSGKHRVTQIEFCGVPKRSATSTTTTHGQGYIAVSSTDKAVQIFRLRSTQEMAKKMERRKKRNKEKAEKKRAKEGAISTTADSGPHSLPDQVTWTDRIEAYTSIRPLAGKLKSFSLAMPRSGSSSSTNKFGLSVLCALSTNALEIYSVPAPPRSKAEKAAPIEPVLASALEAPGHRSDIRAVALSSDDNLLASACGAGQLKIWNVKTGRCIRTLPCGYALSVAWLPGDQHVLVGCKDGTLRSFDVRAGIAVETLEAHQGPLWSVAVQPDGLGCVSASADKEVKFWEFEMQVPEDDSDSENDDDGGTANGQIGAPTKPQSPPQLVLVHVRTLKMTDDVLCARFSPNGKLLALSLLDNTVKVFFTDSLKFFLSLYGHKLPVLSLDISADSKLCVTVSADKNVKIWGLDFGDCHKSIFAHNESIMGVCFEQGQQGGGLMGGRHGDSHHFWTVGKDGLVKHWDGDNFQMIQQLEGHHGEVWAVTPDHNGKVVVTAGADRSLRVWEKTDEPLFLEEEREREMERAFESAGSTRQDEERAIGSLADGADVEADGAISTGPEATSVSKSTRETMIAGERLIEALETADADLEARSADADLEARSAARASGTAEPAFHALIMAEFEPSSSGSSFTRSAGVVDEDISAQKYVLRVVEKILPAQLEDALLVLPFDKVLSLLRYLDYWARKEWNIPLVSRILFFLLRTHHNQIVANRVMRPTLLDLKAHLRRALARQKATIGFNLAALKFIKAQHVAQKTSEIYESQGLDVDEDTIRAKIEASAVRKRKLRVT</sequence>
<dbReference type="EMBL" id="HG529527">
    <property type="protein sequence ID" value="CDI52085.1"/>
    <property type="molecule type" value="Genomic_DNA"/>
</dbReference>
<dbReference type="InterPro" id="IPR015943">
    <property type="entry name" value="WD40/YVTN_repeat-like_dom_sf"/>
</dbReference>
<feature type="repeat" description="WD" evidence="6">
    <location>
        <begin position="100"/>
        <end position="133"/>
    </location>
</feature>
<dbReference type="InterPro" id="IPR036322">
    <property type="entry name" value="WD40_repeat_dom_sf"/>
</dbReference>
<feature type="region of interest" description="Disordered" evidence="7">
    <location>
        <begin position="351"/>
        <end position="388"/>
    </location>
</feature>
<evidence type="ECO:0000256" key="6">
    <source>
        <dbReference type="PROSITE-ProRule" id="PRU00221"/>
    </source>
</evidence>
<dbReference type="GO" id="GO:0034388">
    <property type="term" value="C:Pwp2p-containing subcomplex of 90S preribosome"/>
    <property type="evidence" value="ECO:0007669"/>
    <property type="project" value="TreeGrafter"/>
</dbReference>
<accession>A0A077QRI0</accession>
<feature type="compositionally biased region" description="Acidic residues" evidence="7">
    <location>
        <begin position="590"/>
        <end position="602"/>
    </location>
</feature>
<dbReference type="Pfam" id="PF04003">
    <property type="entry name" value="Utp12"/>
    <property type="match status" value="1"/>
</dbReference>
<dbReference type="FunFam" id="2.130.10.10:FF:000157">
    <property type="entry name" value="WD repeat domain 3"/>
    <property type="match status" value="1"/>
</dbReference>
<dbReference type="GO" id="GO:0030490">
    <property type="term" value="P:maturation of SSU-rRNA"/>
    <property type="evidence" value="ECO:0007669"/>
    <property type="project" value="TreeGrafter"/>
</dbReference>
<evidence type="ECO:0000256" key="4">
    <source>
        <dbReference type="ARBA" id="ARBA00023242"/>
    </source>
</evidence>
<dbReference type="Pfam" id="PF25172">
    <property type="entry name" value="Beta-prop_WDR3_2nd"/>
    <property type="match status" value="1"/>
</dbReference>
<dbReference type="CDD" id="cd00200">
    <property type="entry name" value="WD40"/>
    <property type="match status" value="1"/>
</dbReference>
<evidence type="ECO:0000256" key="2">
    <source>
        <dbReference type="ARBA" id="ARBA00022574"/>
    </source>
</evidence>
<dbReference type="InterPro" id="IPR020472">
    <property type="entry name" value="WD40_PAC1"/>
</dbReference>
<feature type="repeat" description="WD" evidence="6">
    <location>
        <begin position="552"/>
        <end position="586"/>
    </location>
</feature>
<dbReference type="PROSITE" id="PS50082">
    <property type="entry name" value="WD_REPEATS_2"/>
    <property type="match status" value="8"/>
</dbReference>
<dbReference type="FunFam" id="2.130.10.10:FF:000178">
    <property type="entry name" value="WD repeat domain 3"/>
    <property type="match status" value="1"/>
</dbReference>